<sequence length="221" mass="22795">MNAEPADTVRALADAGRVLAAAGLVTAFGHVSARLPADRLLMTPPVPLGTLTPGAPYAEIPLDAPGLPANAPREAWIHVEIARARPGVHAICRAQPPTATALASAGVPILPLHGQGAFLGPEVPVFDDAVLVRDRARGRALAEHLADAPALVMRGNGAVTVGASVGEAVALMWVLEASARMNATAAASGTPTPITPAEQQAWRAVRTELTGRIWSHLRETS</sequence>
<accession>A0A7X0NZR5</accession>
<feature type="domain" description="Class II aldolase/adducin N-terminal" evidence="3">
    <location>
        <begin position="10"/>
        <end position="183"/>
    </location>
</feature>
<dbReference type="InterPro" id="IPR001303">
    <property type="entry name" value="Aldolase_II/adducin_N"/>
</dbReference>
<dbReference type="RefSeq" id="WP_312903956.1">
    <property type="nucleotide sequence ID" value="NZ_JACHMI010000001.1"/>
</dbReference>
<dbReference type="Gene3D" id="3.40.225.10">
    <property type="entry name" value="Class II aldolase/adducin N-terminal domain"/>
    <property type="match status" value="1"/>
</dbReference>
<dbReference type="GO" id="GO:0046872">
    <property type="term" value="F:metal ion binding"/>
    <property type="evidence" value="ECO:0007669"/>
    <property type="project" value="UniProtKB-KW"/>
</dbReference>
<keyword evidence="2" id="KW-0456">Lyase</keyword>
<dbReference type="GO" id="GO:0019323">
    <property type="term" value="P:pentose catabolic process"/>
    <property type="evidence" value="ECO:0007669"/>
    <property type="project" value="TreeGrafter"/>
</dbReference>
<organism evidence="4 5">
    <name type="scientific">Nonomuraea rubra</name>
    <dbReference type="NCBI Taxonomy" id="46180"/>
    <lineage>
        <taxon>Bacteria</taxon>
        <taxon>Bacillati</taxon>
        <taxon>Actinomycetota</taxon>
        <taxon>Actinomycetes</taxon>
        <taxon>Streptosporangiales</taxon>
        <taxon>Streptosporangiaceae</taxon>
        <taxon>Nonomuraea</taxon>
    </lineage>
</organism>
<name>A0A7X0NZR5_9ACTN</name>
<dbReference type="SUPFAM" id="SSF53639">
    <property type="entry name" value="AraD/HMP-PK domain-like"/>
    <property type="match status" value="1"/>
</dbReference>
<dbReference type="EMBL" id="JACHMI010000001">
    <property type="protein sequence ID" value="MBB6552624.1"/>
    <property type="molecule type" value="Genomic_DNA"/>
</dbReference>
<proteinExistence type="predicted"/>
<comment type="caution">
    <text evidence="4">The sequence shown here is derived from an EMBL/GenBank/DDBJ whole genome shotgun (WGS) entry which is preliminary data.</text>
</comment>
<gene>
    <name evidence="4" type="ORF">HD593_007419</name>
</gene>
<dbReference type="InterPro" id="IPR050197">
    <property type="entry name" value="Aldolase_class_II_sugar_metab"/>
</dbReference>
<evidence type="ECO:0000256" key="2">
    <source>
        <dbReference type="ARBA" id="ARBA00023239"/>
    </source>
</evidence>
<dbReference type="AlphaFoldDB" id="A0A7X0NZR5"/>
<evidence type="ECO:0000313" key="4">
    <source>
        <dbReference type="EMBL" id="MBB6552624.1"/>
    </source>
</evidence>
<dbReference type="Pfam" id="PF00596">
    <property type="entry name" value="Aldolase_II"/>
    <property type="match status" value="1"/>
</dbReference>
<dbReference type="GO" id="GO:0016832">
    <property type="term" value="F:aldehyde-lyase activity"/>
    <property type="evidence" value="ECO:0007669"/>
    <property type="project" value="TreeGrafter"/>
</dbReference>
<dbReference type="InterPro" id="IPR036409">
    <property type="entry name" value="Aldolase_II/adducin_N_sf"/>
</dbReference>
<evidence type="ECO:0000256" key="1">
    <source>
        <dbReference type="ARBA" id="ARBA00022723"/>
    </source>
</evidence>
<dbReference type="SMART" id="SM01007">
    <property type="entry name" value="Aldolase_II"/>
    <property type="match status" value="1"/>
</dbReference>
<dbReference type="PANTHER" id="PTHR22789">
    <property type="entry name" value="FUCULOSE PHOSPHATE ALDOLASE"/>
    <property type="match status" value="1"/>
</dbReference>
<dbReference type="PANTHER" id="PTHR22789:SF0">
    <property type="entry name" value="3-OXO-TETRONATE 4-PHOSPHATE DECARBOXYLASE-RELATED"/>
    <property type="match status" value="1"/>
</dbReference>
<keyword evidence="5" id="KW-1185">Reference proteome</keyword>
<evidence type="ECO:0000259" key="3">
    <source>
        <dbReference type="SMART" id="SM01007"/>
    </source>
</evidence>
<evidence type="ECO:0000313" key="5">
    <source>
        <dbReference type="Proteomes" id="UP000565579"/>
    </source>
</evidence>
<reference evidence="4 5" key="1">
    <citation type="submission" date="2020-08" db="EMBL/GenBank/DDBJ databases">
        <title>Sequencing the genomes of 1000 actinobacteria strains.</title>
        <authorList>
            <person name="Klenk H.-P."/>
        </authorList>
    </citation>
    <scope>NUCLEOTIDE SEQUENCE [LARGE SCALE GENOMIC DNA]</scope>
    <source>
        <strain evidence="4 5">DSM 43768</strain>
    </source>
</reference>
<dbReference type="GO" id="GO:0005829">
    <property type="term" value="C:cytosol"/>
    <property type="evidence" value="ECO:0007669"/>
    <property type="project" value="TreeGrafter"/>
</dbReference>
<keyword evidence="1" id="KW-0479">Metal-binding</keyword>
<protein>
    <submittedName>
        <fullName evidence="4">Ribulose-5-phosphate 4-epimerase/fuculose-1-phosphate aldolase</fullName>
    </submittedName>
</protein>
<dbReference type="Proteomes" id="UP000565579">
    <property type="component" value="Unassembled WGS sequence"/>
</dbReference>